<dbReference type="Proteomes" id="UP001215280">
    <property type="component" value="Unassembled WGS sequence"/>
</dbReference>
<protein>
    <submittedName>
        <fullName evidence="1">Uncharacterized protein</fullName>
    </submittedName>
</protein>
<gene>
    <name evidence="1" type="ORF">DFH07DRAFT_955163</name>
</gene>
<accession>A0AAD7JND5</accession>
<name>A0AAD7JND5_9AGAR</name>
<reference evidence="1" key="1">
    <citation type="submission" date="2023-03" db="EMBL/GenBank/DDBJ databases">
        <title>Massive genome expansion in bonnet fungi (Mycena s.s.) driven by repeated elements and novel gene families across ecological guilds.</title>
        <authorList>
            <consortium name="Lawrence Berkeley National Laboratory"/>
            <person name="Harder C.B."/>
            <person name="Miyauchi S."/>
            <person name="Viragh M."/>
            <person name="Kuo A."/>
            <person name="Thoen E."/>
            <person name="Andreopoulos B."/>
            <person name="Lu D."/>
            <person name="Skrede I."/>
            <person name="Drula E."/>
            <person name="Henrissat B."/>
            <person name="Morin E."/>
            <person name="Kohler A."/>
            <person name="Barry K."/>
            <person name="LaButti K."/>
            <person name="Morin E."/>
            <person name="Salamov A."/>
            <person name="Lipzen A."/>
            <person name="Mereny Z."/>
            <person name="Hegedus B."/>
            <person name="Baldrian P."/>
            <person name="Stursova M."/>
            <person name="Weitz H."/>
            <person name="Taylor A."/>
            <person name="Grigoriev I.V."/>
            <person name="Nagy L.G."/>
            <person name="Martin F."/>
            <person name="Kauserud H."/>
        </authorList>
    </citation>
    <scope>NUCLEOTIDE SEQUENCE</scope>
    <source>
        <strain evidence="1">CBHHK188m</strain>
    </source>
</reference>
<dbReference type="AlphaFoldDB" id="A0AAD7JND5"/>
<organism evidence="1 2">
    <name type="scientific">Mycena maculata</name>
    <dbReference type="NCBI Taxonomy" id="230809"/>
    <lineage>
        <taxon>Eukaryota</taxon>
        <taxon>Fungi</taxon>
        <taxon>Dikarya</taxon>
        <taxon>Basidiomycota</taxon>
        <taxon>Agaricomycotina</taxon>
        <taxon>Agaricomycetes</taxon>
        <taxon>Agaricomycetidae</taxon>
        <taxon>Agaricales</taxon>
        <taxon>Marasmiineae</taxon>
        <taxon>Mycenaceae</taxon>
        <taxon>Mycena</taxon>
    </lineage>
</organism>
<evidence type="ECO:0000313" key="2">
    <source>
        <dbReference type="Proteomes" id="UP001215280"/>
    </source>
</evidence>
<comment type="caution">
    <text evidence="1">The sequence shown here is derived from an EMBL/GenBank/DDBJ whole genome shotgun (WGS) entry which is preliminary data.</text>
</comment>
<dbReference type="EMBL" id="JARJLG010000031">
    <property type="protein sequence ID" value="KAJ7767028.1"/>
    <property type="molecule type" value="Genomic_DNA"/>
</dbReference>
<sequence>MNLHPSWVSVTNCSRSYNTVLSGQEECDFAAGGWQFGCLLTTDHIWDAFTILTLLDYNERKGTCLQVLQTGDQRTRFKDVMVAQTASTAFDLFTANAVIFRGWNQHLREKW</sequence>
<keyword evidence="2" id="KW-1185">Reference proteome</keyword>
<proteinExistence type="predicted"/>
<evidence type="ECO:0000313" key="1">
    <source>
        <dbReference type="EMBL" id="KAJ7767028.1"/>
    </source>
</evidence>